<comment type="subcellular location">
    <subcellularLocation>
        <location evidence="1">Membrane</location>
        <topology evidence="1">Multi-pass membrane protein</topology>
    </subcellularLocation>
</comment>
<feature type="transmembrane region" description="Helical" evidence="9">
    <location>
        <begin position="35"/>
        <end position="55"/>
    </location>
</feature>
<feature type="transmembrane region" description="Helical" evidence="9">
    <location>
        <begin position="124"/>
        <end position="143"/>
    </location>
</feature>
<feature type="transmembrane region" description="Helical" evidence="9">
    <location>
        <begin position="93"/>
        <end position="112"/>
    </location>
</feature>
<reference evidence="10" key="2">
    <citation type="submission" date="2022-10" db="EMBL/GenBank/DDBJ databases">
        <authorList>
            <consortium name="ENA_rothamsted_submissions"/>
            <consortium name="culmorum"/>
            <person name="King R."/>
        </authorList>
    </citation>
    <scope>NUCLEOTIDE SEQUENCE</scope>
</reference>
<dbReference type="Pfam" id="PF05875">
    <property type="entry name" value="Ceramidase"/>
    <property type="match status" value="1"/>
</dbReference>
<feature type="binding site" evidence="7">
    <location>
        <position position="20"/>
    </location>
    <ligand>
        <name>Ca(2+)</name>
        <dbReference type="ChEBI" id="CHEBI:29108"/>
    </ligand>
</feature>
<organism evidence="10 11">
    <name type="scientific">Chironomus riparius</name>
    <dbReference type="NCBI Taxonomy" id="315576"/>
    <lineage>
        <taxon>Eukaryota</taxon>
        <taxon>Metazoa</taxon>
        <taxon>Ecdysozoa</taxon>
        <taxon>Arthropoda</taxon>
        <taxon>Hexapoda</taxon>
        <taxon>Insecta</taxon>
        <taxon>Pterygota</taxon>
        <taxon>Neoptera</taxon>
        <taxon>Endopterygota</taxon>
        <taxon>Diptera</taxon>
        <taxon>Nematocera</taxon>
        <taxon>Chironomoidea</taxon>
        <taxon>Chironomidae</taxon>
        <taxon>Chironominae</taxon>
        <taxon>Chironomus</taxon>
    </lineage>
</organism>
<reference evidence="10" key="1">
    <citation type="submission" date="2022-01" db="EMBL/GenBank/DDBJ databases">
        <authorList>
            <person name="King R."/>
        </authorList>
    </citation>
    <scope>NUCLEOTIDE SEQUENCE</scope>
</reference>
<dbReference type="PANTHER" id="PTHR46139:SF3">
    <property type="entry name" value="ALKALINE CERAMIDASE"/>
    <property type="match status" value="1"/>
</dbReference>
<evidence type="ECO:0000256" key="9">
    <source>
        <dbReference type="RuleBase" id="RU364079"/>
    </source>
</evidence>
<evidence type="ECO:0000313" key="10">
    <source>
        <dbReference type="EMBL" id="CAG9812002.1"/>
    </source>
</evidence>
<keyword evidence="7" id="KW-0479">Metal-binding</keyword>
<keyword evidence="11" id="KW-1185">Reference proteome</keyword>
<feature type="binding site" evidence="8">
    <location>
        <position position="219"/>
    </location>
    <ligand>
        <name>Zn(2+)</name>
        <dbReference type="ChEBI" id="CHEBI:29105"/>
        <note>catalytic</note>
    </ligand>
</feature>
<feature type="transmembrane region" description="Helical" evidence="9">
    <location>
        <begin position="149"/>
        <end position="166"/>
    </location>
</feature>
<dbReference type="OrthoDB" id="187171at2759"/>
<feature type="binding site" evidence="7">
    <location>
        <position position="34"/>
    </location>
    <ligand>
        <name>Ca(2+)</name>
        <dbReference type="ChEBI" id="CHEBI:29108"/>
    </ligand>
</feature>
<comment type="function">
    <text evidence="9">Hydrolyzes the sphingolipid ceramide into sphingosine and free fatty acid.</text>
</comment>
<keyword evidence="8" id="KW-0862">Zinc</keyword>
<feature type="transmembrane region" description="Helical" evidence="9">
    <location>
        <begin position="217"/>
        <end position="238"/>
    </location>
</feature>
<evidence type="ECO:0000256" key="4">
    <source>
        <dbReference type="ARBA" id="ARBA00022801"/>
    </source>
</evidence>
<evidence type="ECO:0000256" key="7">
    <source>
        <dbReference type="PIRSR" id="PIRSR608901-1"/>
    </source>
</evidence>
<comment type="cofactor">
    <cofactor evidence="8">
        <name>Zn(2+)</name>
        <dbReference type="ChEBI" id="CHEBI:29105"/>
    </cofactor>
</comment>
<comment type="similarity">
    <text evidence="2 9">Belongs to the alkaline ceramidase family.</text>
</comment>
<gene>
    <name evidence="10" type="ORF">CHIRRI_LOCUS14809</name>
</gene>
<feature type="binding site" evidence="8">
    <location>
        <position position="84"/>
    </location>
    <ligand>
        <name>Zn(2+)</name>
        <dbReference type="ChEBI" id="CHEBI:29105"/>
        <note>catalytic</note>
    </ligand>
</feature>
<evidence type="ECO:0000256" key="5">
    <source>
        <dbReference type="ARBA" id="ARBA00022989"/>
    </source>
</evidence>
<dbReference type="GO" id="GO:0046514">
    <property type="term" value="P:ceramide catabolic process"/>
    <property type="evidence" value="ECO:0007669"/>
    <property type="project" value="TreeGrafter"/>
</dbReference>
<evidence type="ECO:0000256" key="2">
    <source>
        <dbReference type="ARBA" id="ARBA00009780"/>
    </source>
</evidence>
<feature type="binding site" evidence="7">
    <location>
        <position position="23"/>
    </location>
    <ligand>
        <name>Ca(2+)</name>
        <dbReference type="ChEBI" id="CHEBI:29108"/>
    </ligand>
</feature>
<evidence type="ECO:0000256" key="6">
    <source>
        <dbReference type="ARBA" id="ARBA00023136"/>
    </source>
</evidence>
<dbReference type="EC" id="3.5.1.-" evidence="9"/>
<dbReference type="GO" id="GO:0046872">
    <property type="term" value="F:metal ion binding"/>
    <property type="evidence" value="ECO:0007669"/>
    <property type="project" value="UniProtKB-KW"/>
</dbReference>
<dbReference type="GO" id="GO:0016811">
    <property type="term" value="F:hydrolase activity, acting on carbon-nitrogen (but not peptide) bonds, in linear amides"/>
    <property type="evidence" value="ECO:0007669"/>
    <property type="project" value="InterPro"/>
</dbReference>
<dbReference type="AlphaFoldDB" id="A0A9N9X1E4"/>
<keyword evidence="4 9" id="KW-0378">Hydrolase</keyword>
<evidence type="ECO:0000256" key="3">
    <source>
        <dbReference type="ARBA" id="ARBA00022692"/>
    </source>
</evidence>
<dbReference type="Proteomes" id="UP001153620">
    <property type="component" value="Chromosome 4"/>
</dbReference>
<name>A0A9N9X1E4_9DIPT</name>
<dbReference type="EMBL" id="OU895880">
    <property type="protein sequence ID" value="CAG9812002.1"/>
    <property type="molecule type" value="Genomic_DNA"/>
</dbReference>
<keyword evidence="5 9" id="KW-1133">Transmembrane helix</keyword>
<keyword evidence="3 9" id="KW-0812">Transmembrane</keyword>
<dbReference type="PANTHER" id="PTHR46139">
    <property type="entry name" value="ALKALINE CERAMIDASE"/>
    <property type="match status" value="1"/>
</dbReference>
<dbReference type="GO" id="GO:0016020">
    <property type="term" value="C:membrane"/>
    <property type="evidence" value="ECO:0007669"/>
    <property type="project" value="UniProtKB-SubCell"/>
</dbReference>
<feature type="transmembrane region" description="Helical" evidence="9">
    <location>
        <begin position="67"/>
        <end position="87"/>
    </location>
</feature>
<evidence type="ECO:0000313" key="11">
    <source>
        <dbReference type="Proteomes" id="UP001153620"/>
    </source>
</evidence>
<feature type="binding site" evidence="8">
    <location>
        <position position="215"/>
    </location>
    <ligand>
        <name>Zn(2+)</name>
        <dbReference type="ChEBI" id="CHEBI:29105"/>
        <note>catalytic</note>
    </ligand>
</feature>
<protein>
    <recommendedName>
        <fullName evidence="9">Alkaline ceramidase</fullName>
        <ecNumber evidence="9">3.5.1.-</ecNumber>
    </recommendedName>
</protein>
<proteinExistence type="inferred from homology"/>
<sequence length="276" mass="32348">MFIDKEAIYKSLEWHSSPVDWCEPNYAVVPYIVEYYNTLSNFAFLIFPPLMIYLYRGYANKISSGIHIVWIFYMIVGVSSMYFHGTLSLMGQLLDEISILWVYAIGVSLYCPRSYMPPFASTRASFSVFIFILNAIFSILSVWRPYINAFVQMFLCVIPLMTYLYLELKKIKKSDNEVYKLGIRSMLVGLTAITIWFNDRIFCGFYTSFGITYLHAVWHILSYIASYTALVVCSYLYVKFEQPKFVCKITYWPHKDLRIFGIPYVEIVEKSGKRRI</sequence>
<feature type="transmembrane region" description="Helical" evidence="9">
    <location>
        <begin position="178"/>
        <end position="197"/>
    </location>
</feature>
<keyword evidence="9" id="KW-0443">Lipid metabolism</keyword>
<feature type="binding site" evidence="7">
    <location>
        <position position="21"/>
    </location>
    <ligand>
        <name>Ca(2+)</name>
        <dbReference type="ChEBI" id="CHEBI:29108"/>
    </ligand>
</feature>
<keyword evidence="6 9" id="KW-0472">Membrane</keyword>
<evidence type="ECO:0000256" key="8">
    <source>
        <dbReference type="PIRSR" id="PIRSR608901-2"/>
    </source>
</evidence>
<accession>A0A9N9X1E4</accession>
<keyword evidence="7" id="KW-0106">Calcium</keyword>
<feature type="binding site" evidence="7">
    <location>
        <position position="25"/>
    </location>
    <ligand>
        <name>Ca(2+)</name>
        <dbReference type="ChEBI" id="CHEBI:29108"/>
    </ligand>
</feature>
<dbReference type="InterPro" id="IPR008901">
    <property type="entry name" value="ACER"/>
</dbReference>
<evidence type="ECO:0000256" key="1">
    <source>
        <dbReference type="ARBA" id="ARBA00004141"/>
    </source>
</evidence>